<evidence type="ECO:0000256" key="1">
    <source>
        <dbReference type="SAM" id="Phobius"/>
    </source>
</evidence>
<keyword evidence="1" id="KW-0812">Transmembrane</keyword>
<protein>
    <submittedName>
        <fullName evidence="2">Uncharacterized protein</fullName>
    </submittedName>
</protein>
<dbReference type="AlphaFoldDB" id="A0A0S4PVK9"/>
<reference evidence="3" key="1">
    <citation type="submission" date="2015-11" db="EMBL/GenBank/DDBJ databases">
        <authorList>
            <person name="Anvar S.Y."/>
        </authorList>
    </citation>
    <scope>NUCLEOTIDE SEQUENCE [LARGE SCALE GENOMIC DNA]</scope>
</reference>
<organism evidence="2 3">
    <name type="scientific">Helicobacter typhlonius</name>
    <dbReference type="NCBI Taxonomy" id="76936"/>
    <lineage>
        <taxon>Bacteria</taxon>
        <taxon>Pseudomonadati</taxon>
        <taxon>Campylobacterota</taxon>
        <taxon>Epsilonproteobacteria</taxon>
        <taxon>Campylobacterales</taxon>
        <taxon>Helicobacteraceae</taxon>
        <taxon>Helicobacter</taxon>
    </lineage>
</organism>
<name>A0A0S4PVK9_9HELI</name>
<accession>A0A0S4PVK9</accession>
<feature type="transmembrane region" description="Helical" evidence="1">
    <location>
        <begin position="27"/>
        <end position="44"/>
    </location>
</feature>
<keyword evidence="1" id="KW-1133">Transmembrane helix</keyword>
<dbReference type="PATRIC" id="fig|76936.10.peg.546"/>
<proteinExistence type="predicted"/>
<dbReference type="EMBL" id="LN907858">
    <property type="protein sequence ID" value="CUU39444.1"/>
    <property type="molecule type" value="Genomic_DNA"/>
</dbReference>
<gene>
    <name evidence="2" type="ORF">BN2458_PEG0558</name>
</gene>
<dbReference type="KEGG" id="hty:BN2458_PEG0558"/>
<keyword evidence="1" id="KW-0472">Membrane</keyword>
<evidence type="ECO:0000313" key="2">
    <source>
        <dbReference type="EMBL" id="CUU39444.1"/>
    </source>
</evidence>
<dbReference type="Proteomes" id="UP000064525">
    <property type="component" value="Chromosome I"/>
</dbReference>
<evidence type="ECO:0000313" key="3">
    <source>
        <dbReference type="Proteomes" id="UP000064525"/>
    </source>
</evidence>
<sequence length="55" mass="6324">MWNLWLIKSFCIAQNISLPLLDVESRILIIFAPAIFKLIILYIRPTNACSAYIKA</sequence>